<name>A0ABT4EHZ9_PAEAL</name>
<keyword evidence="1" id="KW-1133">Transmembrane helix</keyword>
<accession>A0ABT4EHZ9</accession>
<keyword evidence="3" id="KW-1185">Reference proteome</keyword>
<evidence type="ECO:0000313" key="3">
    <source>
        <dbReference type="Proteomes" id="UP001527090"/>
    </source>
</evidence>
<keyword evidence="1" id="KW-0472">Membrane</keyword>
<feature type="transmembrane region" description="Helical" evidence="1">
    <location>
        <begin position="77"/>
        <end position="98"/>
    </location>
</feature>
<feature type="transmembrane region" description="Helical" evidence="1">
    <location>
        <begin position="38"/>
        <end position="57"/>
    </location>
</feature>
<evidence type="ECO:0000256" key="1">
    <source>
        <dbReference type="SAM" id="Phobius"/>
    </source>
</evidence>
<evidence type="ECO:0000313" key="2">
    <source>
        <dbReference type="EMBL" id="MCY9533364.1"/>
    </source>
</evidence>
<dbReference type="Proteomes" id="UP001527090">
    <property type="component" value="Unassembled WGS sequence"/>
</dbReference>
<organism evidence="2 3">
    <name type="scientific">Paenibacillus alvei</name>
    <name type="common">Bacillus alvei</name>
    <dbReference type="NCBI Taxonomy" id="44250"/>
    <lineage>
        <taxon>Bacteria</taxon>
        <taxon>Bacillati</taxon>
        <taxon>Bacillota</taxon>
        <taxon>Bacilli</taxon>
        <taxon>Bacillales</taxon>
        <taxon>Paenibacillaceae</taxon>
        <taxon>Paenibacillus</taxon>
    </lineage>
</organism>
<keyword evidence="1" id="KW-0812">Transmembrane</keyword>
<gene>
    <name evidence="2" type="ORF">M5X04_29120</name>
</gene>
<protein>
    <submittedName>
        <fullName evidence="2">Uncharacterized protein</fullName>
    </submittedName>
</protein>
<reference evidence="2 3" key="1">
    <citation type="submission" date="2022-05" db="EMBL/GenBank/DDBJ databases">
        <title>Genome Sequencing of Bee-Associated Microbes.</title>
        <authorList>
            <person name="Dunlap C."/>
        </authorList>
    </citation>
    <scope>NUCLEOTIDE SEQUENCE [LARGE SCALE GENOMIC DNA]</scope>
    <source>
        <strain evidence="2 3">NRRL NRS-750</strain>
    </source>
</reference>
<comment type="caution">
    <text evidence="2">The sequence shown here is derived from an EMBL/GenBank/DDBJ whole genome shotgun (WGS) entry which is preliminary data.</text>
</comment>
<proteinExistence type="predicted"/>
<sequence>MSKVLSKTEMYIERARFQELIHKNIEEMSLDKNILKDVANFIYSTLIIGFFFSWASASDTSNIFVFLNRVLGDKQKVSNFFYITISLLLMVPLIAIILQARDIKRAVIINSLTQGSIYRKFYKDFIANKLTKKKYSELSFEEKRELFLTNHGRTVEFQYYEFENYIIERLRGAKYKISGFFASNYTNFILLNECIDGTLIMVNYGYSGEFGEIIDGNYYLM</sequence>
<dbReference type="RefSeq" id="WP_268633150.1">
    <property type="nucleotide sequence ID" value="NZ_JAMDLY010000032.1"/>
</dbReference>
<dbReference type="EMBL" id="JAMDLY010000032">
    <property type="protein sequence ID" value="MCY9533364.1"/>
    <property type="molecule type" value="Genomic_DNA"/>
</dbReference>